<dbReference type="InterPro" id="IPR032093">
    <property type="entry name" value="PhoD_N"/>
</dbReference>
<dbReference type="OrthoDB" id="9992270at2759"/>
<keyword evidence="1" id="KW-0732">Signal</keyword>
<keyword evidence="5" id="KW-1185">Reference proteome</keyword>
<dbReference type="InterPro" id="IPR018946">
    <property type="entry name" value="PhoD-like_MPP"/>
</dbReference>
<dbReference type="InterPro" id="IPR052900">
    <property type="entry name" value="Phospholipid_Metab_Enz"/>
</dbReference>
<dbReference type="InterPro" id="IPR038607">
    <property type="entry name" value="PhoD-like_sf"/>
</dbReference>
<feature type="signal peptide" evidence="1">
    <location>
        <begin position="1"/>
        <end position="17"/>
    </location>
</feature>
<feature type="domain" description="Phospholipase D N-terminal" evidence="3">
    <location>
        <begin position="65"/>
        <end position="185"/>
    </location>
</feature>
<evidence type="ECO:0000313" key="5">
    <source>
        <dbReference type="Proteomes" id="UP000813385"/>
    </source>
</evidence>
<dbReference type="SUPFAM" id="SSF56300">
    <property type="entry name" value="Metallo-dependent phosphatases"/>
    <property type="match status" value="1"/>
</dbReference>
<name>A0A8K0TP55_9PEZI</name>
<dbReference type="Proteomes" id="UP000813385">
    <property type="component" value="Unassembled WGS sequence"/>
</dbReference>
<dbReference type="Gene3D" id="3.60.21.70">
    <property type="entry name" value="PhoD-like phosphatase"/>
    <property type="match status" value="1"/>
</dbReference>
<dbReference type="PANTHER" id="PTHR43606:SF8">
    <property type="entry name" value="ALKALINE PHOSPHATASE"/>
    <property type="match status" value="1"/>
</dbReference>
<dbReference type="AlphaFoldDB" id="A0A8K0TP55"/>
<organism evidence="4 5">
    <name type="scientific">Plectosphaerella cucumerina</name>
    <dbReference type="NCBI Taxonomy" id="40658"/>
    <lineage>
        <taxon>Eukaryota</taxon>
        <taxon>Fungi</taxon>
        <taxon>Dikarya</taxon>
        <taxon>Ascomycota</taxon>
        <taxon>Pezizomycotina</taxon>
        <taxon>Sordariomycetes</taxon>
        <taxon>Hypocreomycetidae</taxon>
        <taxon>Glomerellales</taxon>
        <taxon>Plectosphaerellaceae</taxon>
        <taxon>Plectosphaerella</taxon>
    </lineage>
</organism>
<sequence>MRAEIASLALWVAMAAASYSGNLNYRSPSFNLDHAGLGIDLAKVEKRMLQKRDVVVDPETLNFTHGVASGDPAPDSIILWTRVAPSMESDTSNVTVEGTAAYMSRERERYITASSSPICVDWRVSSDPEPFSCHRPVASGRAYTTSDIDFTVKVEADGLEPFTTYWYQFTVCDTAIKSFVGRTKTAPRPEDDVSSIGLAVFSCANWPLGYFNAYGNAARKDAVDYFVHLGDYIYEDEHGVPGQDERAMIPARETITLHDYRTRHGQYRTDPDLLLAHQMFPWIPVWDDHDLINNGWRDGGSSINNTEASFLQQGGVSFDQRKMNAVRAYFEWVPLRQADLDDNLRIWRSFRLGNLVDLTMLDTRHYDRSITRVGPNEAYVQRLANDAGRSMLGSHQENWFFRQLSESHARGTAWRVVGNQMIFSRMNMTASTNRLGGFDVDAWDGYLATRNRTLERIYNEGIGNVIMLAGDSHQNWVSDLAWLGAQPYDGATGEGAVGVEFAVTAVSSDGLDGTTHEAEAISRAFLEDNEELQWQEGYYRGYLELRFGRERLDAAFYGCPTVRDRNALDLPVANFTVFAGENHLARPVGGGRVEAGALRGGEVRHSNVSLDTEKGGWVFASFEDMFIPWGDEW</sequence>
<accession>A0A8K0TP55</accession>
<dbReference type="EMBL" id="JAGPXD010000001">
    <property type="protein sequence ID" value="KAH7375475.1"/>
    <property type="molecule type" value="Genomic_DNA"/>
</dbReference>
<dbReference type="InterPro" id="IPR029052">
    <property type="entry name" value="Metallo-depent_PP-like"/>
</dbReference>
<protein>
    <submittedName>
        <fullName evidence="4">PhoD-like phosphatase-domain-containing protein</fullName>
    </submittedName>
</protein>
<dbReference type="Gene3D" id="2.60.40.380">
    <property type="entry name" value="Purple acid phosphatase-like, N-terminal"/>
    <property type="match status" value="1"/>
</dbReference>
<feature type="chain" id="PRO_5035469353" evidence="1">
    <location>
        <begin position="18"/>
        <end position="633"/>
    </location>
</feature>
<dbReference type="Pfam" id="PF09423">
    <property type="entry name" value="PhoD"/>
    <property type="match status" value="1"/>
</dbReference>
<proteinExistence type="predicted"/>
<dbReference type="PANTHER" id="PTHR43606">
    <property type="entry name" value="PHOSPHATASE, PUTATIVE (AFU_ORTHOLOGUE AFUA_6G08710)-RELATED"/>
    <property type="match status" value="1"/>
</dbReference>
<feature type="domain" description="PhoD-like phosphatase metallophosphatase" evidence="2">
    <location>
        <begin position="198"/>
        <end position="555"/>
    </location>
</feature>
<reference evidence="4" key="1">
    <citation type="journal article" date="2021" name="Nat. Commun.">
        <title>Genetic determinants of endophytism in the Arabidopsis root mycobiome.</title>
        <authorList>
            <person name="Mesny F."/>
            <person name="Miyauchi S."/>
            <person name="Thiergart T."/>
            <person name="Pickel B."/>
            <person name="Atanasova L."/>
            <person name="Karlsson M."/>
            <person name="Huettel B."/>
            <person name="Barry K.W."/>
            <person name="Haridas S."/>
            <person name="Chen C."/>
            <person name="Bauer D."/>
            <person name="Andreopoulos W."/>
            <person name="Pangilinan J."/>
            <person name="LaButti K."/>
            <person name="Riley R."/>
            <person name="Lipzen A."/>
            <person name="Clum A."/>
            <person name="Drula E."/>
            <person name="Henrissat B."/>
            <person name="Kohler A."/>
            <person name="Grigoriev I.V."/>
            <person name="Martin F.M."/>
            <person name="Hacquard S."/>
        </authorList>
    </citation>
    <scope>NUCLEOTIDE SEQUENCE</scope>
    <source>
        <strain evidence="4">MPI-CAGE-AT-0016</strain>
    </source>
</reference>
<evidence type="ECO:0000256" key="1">
    <source>
        <dbReference type="SAM" id="SignalP"/>
    </source>
</evidence>
<comment type="caution">
    <text evidence="4">The sequence shown here is derived from an EMBL/GenBank/DDBJ whole genome shotgun (WGS) entry which is preliminary data.</text>
</comment>
<gene>
    <name evidence="4" type="ORF">B0T11DRAFT_323491</name>
</gene>
<dbReference type="CDD" id="cd07389">
    <property type="entry name" value="MPP_PhoD"/>
    <property type="match status" value="1"/>
</dbReference>
<evidence type="ECO:0000313" key="4">
    <source>
        <dbReference type="EMBL" id="KAH7375475.1"/>
    </source>
</evidence>
<evidence type="ECO:0000259" key="2">
    <source>
        <dbReference type="Pfam" id="PF09423"/>
    </source>
</evidence>
<dbReference type="Pfam" id="PF16655">
    <property type="entry name" value="PhoD_N"/>
    <property type="match status" value="1"/>
</dbReference>
<evidence type="ECO:0000259" key="3">
    <source>
        <dbReference type="Pfam" id="PF16655"/>
    </source>
</evidence>